<dbReference type="AlphaFoldDB" id="A0AAV7GY42"/>
<keyword evidence="2" id="KW-1185">Reference proteome</keyword>
<protein>
    <submittedName>
        <fullName evidence="1">Uncharacterized protein</fullName>
    </submittedName>
</protein>
<sequence>MEKIKSDVEKRFSSMEGRFSTVEGRLSSIENCFEKLEDMMKKMIEIQSKASLAIPTAKPNGKEILQEMMRKLMEMQSKTPSMISIANPNQDSIGIPLVEFEGKEIEWEEFDQESTFHQEPPPRATIRGGIVFPNGGTARREFCDGGGGVTGQYGRFFW</sequence>
<evidence type="ECO:0000313" key="1">
    <source>
        <dbReference type="EMBL" id="KAH0460558.1"/>
    </source>
</evidence>
<accession>A0AAV7GY42</accession>
<organism evidence="1 2">
    <name type="scientific">Dendrobium chrysotoxum</name>
    <name type="common">Orchid</name>
    <dbReference type="NCBI Taxonomy" id="161865"/>
    <lineage>
        <taxon>Eukaryota</taxon>
        <taxon>Viridiplantae</taxon>
        <taxon>Streptophyta</taxon>
        <taxon>Embryophyta</taxon>
        <taxon>Tracheophyta</taxon>
        <taxon>Spermatophyta</taxon>
        <taxon>Magnoliopsida</taxon>
        <taxon>Liliopsida</taxon>
        <taxon>Asparagales</taxon>
        <taxon>Orchidaceae</taxon>
        <taxon>Epidendroideae</taxon>
        <taxon>Malaxideae</taxon>
        <taxon>Dendrobiinae</taxon>
        <taxon>Dendrobium</taxon>
    </lineage>
</organism>
<dbReference type="Proteomes" id="UP000775213">
    <property type="component" value="Unassembled WGS sequence"/>
</dbReference>
<proteinExistence type="predicted"/>
<dbReference type="EMBL" id="JAGFBR010000010">
    <property type="protein sequence ID" value="KAH0460558.1"/>
    <property type="molecule type" value="Genomic_DNA"/>
</dbReference>
<name>A0AAV7GY42_DENCH</name>
<gene>
    <name evidence="1" type="ORF">IEQ34_011221</name>
</gene>
<reference evidence="1 2" key="1">
    <citation type="journal article" date="2021" name="Hortic Res">
        <title>Chromosome-scale assembly of the Dendrobium chrysotoxum genome enhances the understanding of orchid evolution.</title>
        <authorList>
            <person name="Zhang Y."/>
            <person name="Zhang G.Q."/>
            <person name="Zhang D."/>
            <person name="Liu X.D."/>
            <person name="Xu X.Y."/>
            <person name="Sun W.H."/>
            <person name="Yu X."/>
            <person name="Zhu X."/>
            <person name="Wang Z.W."/>
            <person name="Zhao X."/>
            <person name="Zhong W.Y."/>
            <person name="Chen H."/>
            <person name="Yin W.L."/>
            <person name="Huang T."/>
            <person name="Niu S.C."/>
            <person name="Liu Z.J."/>
        </authorList>
    </citation>
    <scope>NUCLEOTIDE SEQUENCE [LARGE SCALE GENOMIC DNA]</scope>
    <source>
        <strain evidence="1">Lindl</strain>
    </source>
</reference>
<evidence type="ECO:0000313" key="2">
    <source>
        <dbReference type="Proteomes" id="UP000775213"/>
    </source>
</evidence>
<comment type="caution">
    <text evidence="1">The sequence shown here is derived from an EMBL/GenBank/DDBJ whole genome shotgun (WGS) entry which is preliminary data.</text>
</comment>
<dbReference type="Gene3D" id="1.20.5.110">
    <property type="match status" value="1"/>
</dbReference>